<dbReference type="KEGG" id="rpod:E0E05_13535"/>
<organism evidence="2 3">
    <name type="scientific">Roseitalea porphyridii</name>
    <dbReference type="NCBI Taxonomy" id="1852022"/>
    <lineage>
        <taxon>Bacteria</taxon>
        <taxon>Pseudomonadati</taxon>
        <taxon>Pseudomonadota</taxon>
        <taxon>Alphaproteobacteria</taxon>
        <taxon>Hyphomicrobiales</taxon>
        <taxon>Ahrensiaceae</taxon>
        <taxon>Roseitalea</taxon>
    </lineage>
</organism>
<feature type="signal peptide" evidence="1">
    <location>
        <begin position="1"/>
        <end position="20"/>
    </location>
</feature>
<dbReference type="Pfam" id="PF07076">
    <property type="entry name" value="DUF1344"/>
    <property type="match status" value="1"/>
</dbReference>
<proteinExistence type="predicted"/>
<gene>
    <name evidence="2" type="ORF">E0E05_13535</name>
</gene>
<dbReference type="RefSeq" id="WP_131617200.1">
    <property type="nucleotide sequence ID" value="NZ_CP036532.1"/>
</dbReference>
<dbReference type="InterPro" id="IPR009780">
    <property type="entry name" value="DUF1344"/>
</dbReference>
<evidence type="ECO:0000313" key="3">
    <source>
        <dbReference type="Proteomes" id="UP000293719"/>
    </source>
</evidence>
<sequence>MRKLVIALAAALAATSAAVAAQMEAVIESIDADTRTVVLEDGSELLVAEGIDLSAIEAGATVMITVDDATNEVTEIVGQ</sequence>
<dbReference type="AlphaFoldDB" id="A0A4P6V4N0"/>
<evidence type="ECO:0000313" key="2">
    <source>
        <dbReference type="EMBL" id="QBK31540.1"/>
    </source>
</evidence>
<dbReference type="Proteomes" id="UP000293719">
    <property type="component" value="Chromosome"/>
</dbReference>
<protein>
    <submittedName>
        <fullName evidence="2">DUF1344 domain-containing protein</fullName>
    </submittedName>
</protein>
<accession>A0A4P6V4N0</accession>
<keyword evidence="1" id="KW-0732">Signal</keyword>
<dbReference type="OrthoDB" id="7872012at2"/>
<reference evidence="2 3" key="1">
    <citation type="journal article" date="2017" name="Int. J. Syst. Evol. Microbiol.">
        <title>Roseitalea porphyridii gen. nov., sp. nov., isolated from a red alga, and reclassification of Hoeflea suaedae Chung et al. 2013 as Pseudohoeflea suaedae gen. nov., comb. nov.</title>
        <authorList>
            <person name="Hyeon J.W."/>
            <person name="Jeong S.E."/>
            <person name="Baek K."/>
            <person name="Jeon C.O."/>
        </authorList>
    </citation>
    <scope>NUCLEOTIDE SEQUENCE [LARGE SCALE GENOMIC DNA]</scope>
    <source>
        <strain evidence="2 3">MA7-20</strain>
    </source>
</reference>
<name>A0A4P6V4N0_9HYPH</name>
<feature type="chain" id="PRO_5020311150" evidence="1">
    <location>
        <begin position="21"/>
        <end position="79"/>
    </location>
</feature>
<dbReference type="GeneID" id="90768326"/>
<evidence type="ECO:0000256" key="1">
    <source>
        <dbReference type="SAM" id="SignalP"/>
    </source>
</evidence>
<dbReference type="EMBL" id="CP036532">
    <property type="protein sequence ID" value="QBK31540.1"/>
    <property type="molecule type" value="Genomic_DNA"/>
</dbReference>
<keyword evidence="3" id="KW-1185">Reference proteome</keyword>